<feature type="compositionally biased region" description="Basic and acidic residues" evidence="1">
    <location>
        <begin position="432"/>
        <end position="444"/>
    </location>
</feature>
<feature type="region of interest" description="Disordered" evidence="1">
    <location>
        <begin position="432"/>
        <end position="458"/>
    </location>
</feature>
<evidence type="ECO:0000313" key="3">
    <source>
        <dbReference type="Proteomes" id="UP000233551"/>
    </source>
</evidence>
<feature type="region of interest" description="Disordered" evidence="1">
    <location>
        <begin position="278"/>
        <end position="324"/>
    </location>
</feature>
<dbReference type="STRING" id="22663.A0A2I0JJA5"/>
<sequence length="970" mass="106436">MAVAFEGFSIREYASKMRSENVAKSWPFGGDAGKEQIESILPPITVTKFRWWLDELEAARPRQAAASDAAFQADDDVEGADKPEAPPSGCLVCGGLGAPSISSTLTAHAGNCLAMSEDQVKQSNRAKSKSKPPKKRSIVEIFAVAPQIETVANKPSSNGAGDASCSRNPGPISSKKKKKYKKKKSPLDKARLLPVDNTKNFYRLPSGVRGKDRAKGQKFEKNEKKCGWGGNRGLSVGEVVECGFSSCTRSTGWADQLREERVENAYKLKLKTASDRSINLNSSSDGMHTSSISDGSLSWKKSRVKSSSSHTKHEAITPSKFHERQNKLNVPVRGILKKQGKFLINDSDSHNAFHLEKHVKFLDNVEIQGSQENVLVNIQQSDGHATFSGTDKLIGSDEEFSAVEVTSGDDDDPICIEGGNQAQVTVEKEHLTDARDQGNDEHYPSPRHASPHSCRNSLLTESSSVSQVPKFCEDFHTSIKGKTVVIDDSSSRENSRFVSPIRGAQGTYTNIRLSGSTFGCNIDGPSHAVCGISMIRSPRTSSQPTPSRLFLNENLNGSFSLQSRSAFGDTGCRPLIYQQLFPQRPMSLIDGPFTPTDQWNPRPCSLTEECIYKDLWGLPLNSRGELIQMNSASSSGFVLNQLNNSGMVSGSSGSFPGQNLIGPSYADYDLRLKENHFAQRSRRRDLDLFPMYNSEIRGARPDVFWQNLNRQNLDRTSQYIHWVPEPRCRPSPPHPRAPGFDFPFLQGDCGEYLQRDSLFQSPSKDLPPWLLHSSDRGRSTATAYSLPFPDAIHRNHPYQMPTNRFNSSTTLAAYGPVDPPSYLRSPFGSLPAVRPHLLEAVPGIEPVSAENVSCRNRINSRDRMKSPAFGVRTPDLCAKTKKRPAVKPVDPPMKINKMPNLGMLKQPVVDISLMRESYCSEIECSGGGAMGPDSNSGKSSSNGCLPDSIGAQKDGQANLTGTEKFKAKET</sequence>
<evidence type="ECO:0000313" key="2">
    <source>
        <dbReference type="EMBL" id="PKI55666.1"/>
    </source>
</evidence>
<feature type="compositionally biased region" description="Basic residues" evidence="1">
    <location>
        <begin position="124"/>
        <end position="136"/>
    </location>
</feature>
<comment type="caution">
    <text evidence="2">The sequence shown here is derived from an EMBL/GenBank/DDBJ whole genome shotgun (WGS) entry which is preliminary data.</text>
</comment>
<dbReference type="PANTHER" id="PTHR36892">
    <property type="entry name" value="OS01G0201800 PROTEIN"/>
    <property type="match status" value="1"/>
</dbReference>
<keyword evidence="3" id="KW-1185">Reference proteome</keyword>
<dbReference type="PANTHER" id="PTHR36892:SF1">
    <property type="entry name" value="OS05G0518200 PROTEIN"/>
    <property type="match status" value="1"/>
</dbReference>
<accession>A0A2I0JJA5</accession>
<feature type="compositionally biased region" description="Polar residues" evidence="1">
    <location>
        <begin position="933"/>
        <end position="943"/>
    </location>
</feature>
<feature type="compositionally biased region" description="Basic and acidic residues" evidence="1">
    <location>
        <begin position="311"/>
        <end position="324"/>
    </location>
</feature>
<feature type="region of interest" description="Disordered" evidence="1">
    <location>
        <begin position="928"/>
        <end position="970"/>
    </location>
</feature>
<evidence type="ECO:0000256" key="1">
    <source>
        <dbReference type="SAM" id="MobiDB-lite"/>
    </source>
</evidence>
<feature type="region of interest" description="Disordered" evidence="1">
    <location>
        <begin position="119"/>
        <end position="139"/>
    </location>
</feature>
<feature type="non-terminal residue" evidence="2">
    <location>
        <position position="970"/>
    </location>
</feature>
<proteinExistence type="predicted"/>
<feature type="region of interest" description="Disordered" evidence="1">
    <location>
        <begin position="152"/>
        <end position="190"/>
    </location>
</feature>
<feature type="compositionally biased region" description="Polar residues" evidence="1">
    <location>
        <begin position="278"/>
        <end position="295"/>
    </location>
</feature>
<dbReference type="EMBL" id="PGOL01001681">
    <property type="protein sequence ID" value="PKI55666.1"/>
    <property type="molecule type" value="Genomic_DNA"/>
</dbReference>
<feature type="compositionally biased region" description="Basic residues" evidence="1">
    <location>
        <begin position="174"/>
        <end position="184"/>
    </location>
</feature>
<reference evidence="2 3" key="1">
    <citation type="submission" date="2017-11" db="EMBL/GenBank/DDBJ databases">
        <title>De-novo sequencing of pomegranate (Punica granatum L.) genome.</title>
        <authorList>
            <person name="Akparov Z."/>
            <person name="Amiraslanov A."/>
            <person name="Hajiyeva S."/>
            <person name="Abbasov M."/>
            <person name="Kaur K."/>
            <person name="Hamwieh A."/>
            <person name="Solovyev V."/>
            <person name="Salamov A."/>
            <person name="Braich B."/>
            <person name="Kosarev P."/>
            <person name="Mahmoud A."/>
            <person name="Hajiyev E."/>
            <person name="Babayeva S."/>
            <person name="Izzatullayeva V."/>
            <person name="Mammadov A."/>
            <person name="Mammadov A."/>
            <person name="Sharifova S."/>
            <person name="Ojaghi J."/>
            <person name="Eynullazada K."/>
            <person name="Bayramov B."/>
            <person name="Abdulazimova A."/>
            <person name="Shahmuradov I."/>
        </authorList>
    </citation>
    <scope>NUCLEOTIDE SEQUENCE [LARGE SCALE GENOMIC DNA]</scope>
    <source>
        <strain evidence="3">cv. AG2017</strain>
        <tissue evidence="2">Leaf</tissue>
    </source>
</reference>
<dbReference type="Proteomes" id="UP000233551">
    <property type="component" value="Unassembled WGS sequence"/>
</dbReference>
<name>A0A2I0JJA5_PUNGR</name>
<organism evidence="2 3">
    <name type="scientific">Punica granatum</name>
    <name type="common">Pomegranate</name>
    <dbReference type="NCBI Taxonomy" id="22663"/>
    <lineage>
        <taxon>Eukaryota</taxon>
        <taxon>Viridiplantae</taxon>
        <taxon>Streptophyta</taxon>
        <taxon>Embryophyta</taxon>
        <taxon>Tracheophyta</taxon>
        <taxon>Spermatophyta</taxon>
        <taxon>Magnoliopsida</taxon>
        <taxon>eudicotyledons</taxon>
        <taxon>Gunneridae</taxon>
        <taxon>Pentapetalae</taxon>
        <taxon>rosids</taxon>
        <taxon>malvids</taxon>
        <taxon>Myrtales</taxon>
        <taxon>Lythraceae</taxon>
        <taxon>Punica</taxon>
    </lineage>
</organism>
<gene>
    <name evidence="2" type="ORF">CRG98_023882</name>
</gene>
<protein>
    <submittedName>
        <fullName evidence="2">Uncharacterized protein</fullName>
    </submittedName>
</protein>
<dbReference type="AlphaFoldDB" id="A0A2I0JJA5"/>